<dbReference type="InterPro" id="IPR030383">
    <property type="entry name" value="G_VLIG_dom"/>
</dbReference>
<dbReference type="GO" id="GO:0005737">
    <property type="term" value="C:cytoplasm"/>
    <property type="evidence" value="ECO:0007669"/>
    <property type="project" value="UniProtKB-SubCell"/>
</dbReference>
<accession>A0A3P9A584</accession>
<evidence type="ECO:0000256" key="2">
    <source>
        <dbReference type="ARBA" id="ARBA00004496"/>
    </source>
</evidence>
<keyword evidence="11" id="KW-1185">Reference proteome</keyword>
<dbReference type="PANTHER" id="PTHR22796:SF6">
    <property type="entry name" value="INTERFERON-INDUCED VERY LARGE GTPASE 1-RELATED"/>
    <property type="match status" value="1"/>
</dbReference>
<dbReference type="Pfam" id="PF25683">
    <property type="entry name" value="URGCP_GTPase"/>
    <property type="match status" value="1"/>
</dbReference>
<dbReference type="GO" id="GO:0005634">
    <property type="term" value="C:nucleus"/>
    <property type="evidence" value="ECO:0007669"/>
    <property type="project" value="UniProtKB-SubCell"/>
</dbReference>
<protein>
    <recommendedName>
        <fullName evidence="9">VLIG-type G domain-containing protein</fullName>
    </recommendedName>
</protein>
<keyword evidence="5" id="KW-0547">Nucleotide-binding</keyword>
<proteinExistence type="inferred from homology"/>
<feature type="domain" description="VLIG-type G" evidence="9">
    <location>
        <begin position="618"/>
        <end position="859"/>
    </location>
</feature>
<dbReference type="Bgee" id="ENSELUG00000015013">
    <property type="expression patterns" value="Expressed in stomach and 14 other cell types or tissues"/>
</dbReference>
<dbReference type="InterPro" id="IPR027417">
    <property type="entry name" value="P-loop_NTPase"/>
</dbReference>
<evidence type="ECO:0000256" key="4">
    <source>
        <dbReference type="ARBA" id="ARBA00022490"/>
    </source>
</evidence>
<reference evidence="10" key="4">
    <citation type="submission" date="2025-09" db="UniProtKB">
        <authorList>
            <consortium name="Ensembl"/>
        </authorList>
    </citation>
    <scope>IDENTIFICATION</scope>
</reference>
<keyword evidence="6" id="KW-0342">GTP-binding</keyword>
<evidence type="ECO:0000313" key="10">
    <source>
        <dbReference type="Ensembl" id="ENSELUP00000035886.2"/>
    </source>
</evidence>
<feature type="coiled-coil region" evidence="8">
    <location>
        <begin position="1116"/>
        <end position="1143"/>
    </location>
</feature>
<dbReference type="Gene3D" id="3.40.50.300">
    <property type="entry name" value="P-loop containing nucleotide triphosphate hydrolases"/>
    <property type="match status" value="1"/>
</dbReference>
<dbReference type="Pfam" id="PF25496">
    <property type="entry name" value="URGCP"/>
    <property type="match status" value="1"/>
</dbReference>
<dbReference type="Pfam" id="PF25974">
    <property type="entry name" value="URGCP_9th"/>
    <property type="match status" value="1"/>
</dbReference>
<keyword evidence="8" id="KW-0175">Coiled coil</keyword>
<reference evidence="10" key="3">
    <citation type="submission" date="2025-08" db="UniProtKB">
        <authorList>
            <consortium name="Ensembl"/>
        </authorList>
    </citation>
    <scope>IDENTIFICATION</scope>
</reference>
<evidence type="ECO:0000256" key="3">
    <source>
        <dbReference type="ARBA" id="ARBA00006828"/>
    </source>
</evidence>
<dbReference type="InterPro" id="IPR058641">
    <property type="entry name" value="GVIN1_dom"/>
</dbReference>
<dbReference type="PROSITE" id="PS51717">
    <property type="entry name" value="G_VLIG"/>
    <property type="match status" value="1"/>
</dbReference>
<dbReference type="InterPro" id="IPR057365">
    <property type="entry name" value="URGCP"/>
</dbReference>
<keyword evidence="4" id="KW-0963">Cytoplasm</keyword>
<reference evidence="10" key="2">
    <citation type="submission" date="2020-02" db="EMBL/GenBank/DDBJ databases">
        <title>Esox lucius (northern pike) genome, fEsoLuc1, primary haplotype.</title>
        <authorList>
            <person name="Myers G."/>
            <person name="Karagic N."/>
            <person name="Meyer A."/>
            <person name="Pippel M."/>
            <person name="Reichard M."/>
            <person name="Winkler S."/>
            <person name="Tracey A."/>
            <person name="Sims Y."/>
            <person name="Howe K."/>
            <person name="Rhie A."/>
            <person name="Formenti G."/>
            <person name="Durbin R."/>
            <person name="Fedrigo O."/>
            <person name="Jarvis E.D."/>
        </authorList>
    </citation>
    <scope>NUCLEOTIDE SEQUENCE [LARGE SCALE GENOMIC DNA]</scope>
</reference>
<organism evidence="10 11">
    <name type="scientific">Esox lucius</name>
    <name type="common">Northern pike</name>
    <dbReference type="NCBI Taxonomy" id="8010"/>
    <lineage>
        <taxon>Eukaryota</taxon>
        <taxon>Metazoa</taxon>
        <taxon>Chordata</taxon>
        <taxon>Craniata</taxon>
        <taxon>Vertebrata</taxon>
        <taxon>Euteleostomi</taxon>
        <taxon>Actinopterygii</taxon>
        <taxon>Neopterygii</taxon>
        <taxon>Teleostei</taxon>
        <taxon>Protacanthopterygii</taxon>
        <taxon>Esociformes</taxon>
        <taxon>Esocidae</taxon>
        <taxon>Esox</taxon>
    </lineage>
</organism>
<dbReference type="OMA" id="NTIENHT"/>
<reference evidence="11" key="1">
    <citation type="journal article" date="2014" name="PLoS ONE">
        <title>The genome and linkage map of the northern pike (Esox lucius): conserved synteny revealed between the salmonid sister group and the Neoteleostei.</title>
        <authorList>
            <person name="Rondeau E.B."/>
            <person name="Minkley D.R."/>
            <person name="Leong J.S."/>
            <person name="Messmer A.M."/>
            <person name="Jantzen J.R."/>
            <person name="von Schalburg K.R."/>
            <person name="Lemon C."/>
            <person name="Bird N.H."/>
            <person name="Koop B.F."/>
        </authorList>
    </citation>
    <scope>NUCLEOTIDE SEQUENCE</scope>
</reference>
<dbReference type="Ensembl" id="ENSELUT00000024016.3">
    <property type="protein sequence ID" value="ENSELUP00000035886.2"/>
    <property type="gene ID" value="ENSELUG00000015013.3"/>
</dbReference>
<keyword evidence="7" id="KW-0539">Nucleus</keyword>
<evidence type="ECO:0000256" key="6">
    <source>
        <dbReference type="ARBA" id="ARBA00023134"/>
    </source>
</evidence>
<evidence type="ECO:0000313" key="11">
    <source>
        <dbReference type="Proteomes" id="UP000265140"/>
    </source>
</evidence>
<dbReference type="Proteomes" id="UP000265140">
    <property type="component" value="Chromosome 6"/>
</dbReference>
<dbReference type="FunCoup" id="A0A3P9A584">
    <property type="interactions" value="3"/>
</dbReference>
<dbReference type="GeneTree" id="ENSGT00940000154393"/>
<dbReference type="PANTHER" id="PTHR22796">
    <property type="entry name" value="URG4-RELATED"/>
    <property type="match status" value="1"/>
</dbReference>
<comment type="subcellular location">
    <subcellularLocation>
        <location evidence="2">Cytoplasm</location>
    </subcellularLocation>
    <subcellularLocation>
        <location evidence="1">Nucleus</location>
    </subcellularLocation>
</comment>
<evidence type="ECO:0000256" key="7">
    <source>
        <dbReference type="ARBA" id="ARBA00023242"/>
    </source>
</evidence>
<evidence type="ECO:0000256" key="5">
    <source>
        <dbReference type="ARBA" id="ARBA00022741"/>
    </source>
</evidence>
<evidence type="ECO:0000256" key="1">
    <source>
        <dbReference type="ARBA" id="ARBA00004123"/>
    </source>
</evidence>
<dbReference type="SUPFAM" id="SSF52540">
    <property type="entry name" value="P-loop containing nucleoside triphosphate hydrolases"/>
    <property type="match status" value="1"/>
</dbReference>
<evidence type="ECO:0000256" key="8">
    <source>
        <dbReference type="SAM" id="Coils"/>
    </source>
</evidence>
<dbReference type="InParanoid" id="A0A3P9A584"/>
<sequence length="1568" mass="181831">MIFFQGEDIRDVAFKDLFQRLGLWDSYPKKIQMKDILLIKKLPKSQELTEKDLWFQYVNMVMMLDCRARHLFLRSPEDLANIAHADDKDVQDDDDDFFTSHVKAAEAVPPQTHIHPMDLHMAVFHCSDNFVRQYLNGKLSTCQFALPLLIPNPWTEDIEFPAWALRKIKKTNKNVAEHIFNVPVPIVTIMRLGSSPNSKSQIMSNIINKKKHPVFFNRHCTGSTNNSLLVNGLAEISWYCPGGRDDDVFDRCVAFVNLHGDACQLPRQVRFLQEVSNAMILLLPDRPLKSEELKVAQKLHKVPVPLITLFSELEKVTNSSNANIKFKIAAKNRNEAELTEEIVQKISEFISSETKTCSLEMCLDIVKKNNFKLDEDEKSCKDGKEISQLLMYLLKETSGEPFLDSTLKEKLLPLQGKLWQEWCKNDKLLCRLPNKADTSLEQHASEIKMALKSSRKEQLNAALPLNNFLLKLLKSLSHSEDEEILYMLQWLCMSLDQHTAGILSGLQEKYHKIWMTQRSKMDKNSAQLDKKLSKISAQIKASGFTLNDIMREISQLYEAPHDMKYTGEHKSFFDNLPSIGADMLMLGYPLELMNGDVSHVPLTWLKAVFGKLIQKLGDKNIFVLSVLGVQSSGKSTLLNTMFGLQFAVSAGRCTSGAFMQLLKVDEEMKNQLQYDFVLVIDSEGLRSPELSSEATLTHDNELATFIIGIGDLTLINIMGENPSEMQDILQICAQAFLRMACVNIKPSCIFVHQNVAETTANDKNQEGRRLLEKRLNEIARIAAKDENREAQCFSDIIQFDINTQVFYFKNLLEGDPPMAPPNPSYSQNVQELKTQLLHIKQWQTKCKLSKLSEFKLRIEDLWKALRRENFIFSFRNTLEVMVYNKLENHYADWSWKLRKHALETQQRWLNEIKSHLVADVSVSQLTEDFQDIYKTVTEEMETYFKNEEHTQILVNWRSNTDLRIQNLKDELINETCKLCEEMLNINRSKSQLDSKRTEYEAELLTKSRSLAGKLKDKESKLSDQQMKEQFNILWRELEEKVSREKPTEKAVDIKTKVANILLNHFRKVKNIMEMVQNDWVIFQFKEEYVQLNQGLWKRMWSKTSLSSKKYLKQKGEELTRSILEDVEKNIKQKENKELDFNESYVHEILDLIKQNAKFQNDPNIELTVDYVVDLSIFACSEAVNHFQRMHNTFKKNNDILTYLNSKKRDSFQIFKSFCENASSVEFFVHFLCNHIKSAILKVVPENVSVHIADKMKSDYPAFNGNRNNLENHILDDLASNEKFDDYMTYINFPKTFHEKFIQEKVKNCCDSEETQKMLLSNLSSVVDDTLKTCDEVTCSVNEKNGTASMWLDELCSQLEDLEEKGRGYEKTDIKRFGFFKGKMISSLEEIQKKQDFGKSDMTNMIERAGEILCKQLSGCWEKCPFCAAICTNTIPDHSSLHSMEFHRCGILSGWRYKDTDIAFIDFCTTAVGSTLRFYPQYSSDKTVPFSKYEEAGDPFDKWKITADGSEKCYWKWFICTFQSDLEKKYKCTFESWGKIPDDWKKITKEDRSRFDKYGSEEKKRITYR</sequence>
<comment type="similarity">
    <text evidence="3">Belongs to the TRAFAC class dynamin-like GTPase superfamily. Very large inducible GTPase (VLIG) family.</text>
</comment>
<evidence type="ECO:0000259" key="9">
    <source>
        <dbReference type="PROSITE" id="PS51717"/>
    </source>
</evidence>
<dbReference type="GO" id="GO:0005525">
    <property type="term" value="F:GTP binding"/>
    <property type="evidence" value="ECO:0007669"/>
    <property type="project" value="UniProtKB-KW"/>
</dbReference>
<name>A0A3P9A584_ESOLU</name>